<dbReference type="AlphaFoldDB" id="A0A5D2PRQ3"/>
<keyword evidence="3" id="KW-0067">ATP-binding</keyword>
<dbReference type="InterPro" id="IPR011009">
    <property type="entry name" value="Kinase-like_dom_sf"/>
</dbReference>
<feature type="region of interest" description="Disordered" evidence="4">
    <location>
        <begin position="1"/>
        <end position="94"/>
    </location>
</feature>
<proteinExistence type="inferred from homology"/>
<organism evidence="6 7">
    <name type="scientific">Gossypium tomentosum</name>
    <name type="common">Hawaiian cotton</name>
    <name type="synonym">Gossypium sandvicense</name>
    <dbReference type="NCBI Taxonomy" id="34277"/>
    <lineage>
        <taxon>Eukaryota</taxon>
        <taxon>Viridiplantae</taxon>
        <taxon>Streptophyta</taxon>
        <taxon>Embryophyta</taxon>
        <taxon>Tracheophyta</taxon>
        <taxon>Spermatophyta</taxon>
        <taxon>Magnoliopsida</taxon>
        <taxon>eudicotyledons</taxon>
        <taxon>Gunneridae</taxon>
        <taxon>Pentapetalae</taxon>
        <taxon>rosids</taxon>
        <taxon>malvids</taxon>
        <taxon>Malvales</taxon>
        <taxon>Malvaceae</taxon>
        <taxon>Malvoideae</taxon>
        <taxon>Gossypium</taxon>
    </lineage>
</organism>
<dbReference type="InterPro" id="IPR050108">
    <property type="entry name" value="CDK"/>
</dbReference>
<keyword evidence="2" id="KW-0547">Nucleotide-binding</keyword>
<sequence>MGCVFGKQSHPPSSDRRRRSKTVASPRHPRTHRRRSCGEPSTEISVVNAVDPVVDVEEKERPKQPKQKARHTGDFPVSIPAPERRRTPSDLNQQGWPSWLMAVAGEAIRDWTPRRANTFEKLDKVKCYMKQLLSGLEHCHNQGVLHRDIKGSNLLIDNEGILKIADFGLATFYDPEQKKPLTSRVVTLWYRPPELLLGATYYGVGVDLWSAGCILAELISGKPIMPGRTEVEQLHKIFKLCGSPSEQYWKKSKLPNATLFKPQQPYKRCIADTFKDFPPSSLPLIETLLSIDPEERSTATAALNSEFFTTEPYACEPSSLPKYPPSKEMDVKLRDEQARRQRGLASKVNAVDGARKVKVSERANRAVPAPEANAEIQANLDKWRVMTQTNAKSKSEKFPPPHQDGAVGHPLDASHKGPLSFSATDTTFGSSIFNSKSSESAKNPGPVIGSSRRKKTNKDPQRAPSRKFIRGFKPSSIGLSMDFLFRGKSEVIRS</sequence>
<dbReference type="GO" id="GO:0008353">
    <property type="term" value="F:RNA polymerase II CTD heptapeptide repeat kinase activity"/>
    <property type="evidence" value="ECO:0007669"/>
    <property type="project" value="TreeGrafter"/>
</dbReference>
<dbReference type="EMBL" id="CM017616">
    <property type="protein sequence ID" value="TYI17915.1"/>
    <property type="molecule type" value="Genomic_DNA"/>
</dbReference>
<feature type="domain" description="Protein kinase" evidence="5">
    <location>
        <begin position="1"/>
        <end position="308"/>
    </location>
</feature>
<keyword evidence="7" id="KW-1185">Reference proteome</keyword>
<dbReference type="GO" id="GO:0000307">
    <property type="term" value="C:cyclin-dependent protein kinase holoenzyme complex"/>
    <property type="evidence" value="ECO:0007669"/>
    <property type="project" value="TreeGrafter"/>
</dbReference>
<reference evidence="6 7" key="1">
    <citation type="submission" date="2019-07" db="EMBL/GenBank/DDBJ databases">
        <title>WGS assembly of Gossypium tomentosum.</title>
        <authorList>
            <person name="Chen Z.J."/>
            <person name="Sreedasyam A."/>
            <person name="Ando A."/>
            <person name="Song Q."/>
            <person name="De L."/>
            <person name="Hulse-Kemp A."/>
            <person name="Ding M."/>
            <person name="Ye W."/>
            <person name="Kirkbride R."/>
            <person name="Jenkins J."/>
            <person name="Plott C."/>
            <person name="Lovell J."/>
            <person name="Lin Y.-M."/>
            <person name="Vaughn R."/>
            <person name="Liu B."/>
            <person name="Li W."/>
            <person name="Simpson S."/>
            <person name="Scheffler B."/>
            <person name="Saski C."/>
            <person name="Grover C."/>
            <person name="Hu G."/>
            <person name="Conover J."/>
            <person name="Carlson J."/>
            <person name="Shu S."/>
            <person name="Boston L."/>
            <person name="Williams M."/>
            <person name="Peterson D."/>
            <person name="Mcgee K."/>
            <person name="Jones D."/>
            <person name="Wendel J."/>
            <person name="Stelly D."/>
            <person name="Grimwood J."/>
            <person name="Schmutz J."/>
        </authorList>
    </citation>
    <scope>NUCLEOTIDE SEQUENCE [LARGE SCALE GENOMIC DNA]</scope>
    <source>
        <strain evidence="6">7179.01</strain>
    </source>
</reference>
<feature type="compositionally biased region" description="Polar residues" evidence="4">
    <location>
        <begin position="432"/>
        <end position="441"/>
    </location>
</feature>
<dbReference type="PROSITE" id="PS50011">
    <property type="entry name" value="PROTEIN_KINASE_DOM"/>
    <property type="match status" value="1"/>
</dbReference>
<dbReference type="PROSITE" id="PS00108">
    <property type="entry name" value="PROTEIN_KINASE_ST"/>
    <property type="match status" value="1"/>
</dbReference>
<dbReference type="InterPro" id="IPR008271">
    <property type="entry name" value="Ser/Thr_kinase_AS"/>
</dbReference>
<dbReference type="Proteomes" id="UP000322667">
    <property type="component" value="Chromosome A07"/>
</dbReference>
<evidence type="ECO:0000256" key="2">
    <source>
        <dbReference type="ARBA" id="ARBA00022741"/>
    </source>
</evidence>
<evidence type="ECO:0000256" key="1">
    <source>
        <dbReference type="ARBA" id="ARBA00006485"/>
    </source>
</evidence>
<dbReference type="Pfam" id="PF00069">
    <property type="entry name" value="Pkinase"/>
    <property type="match status" value="1"/>
</dbReference>
<dbReference type="FunFam" id="1.10.510.10:FF:000043">
    <property type="entry name" value="probable serine/threonine-protein kinase At1g54610"/>
    <property type="match status" value="1"/>
</dbReference>
<feature type="region of interest" description="Disordered" evidence="4">
    <location>
        <begin position="432"/>
        <end position="470"/>
    </location>
</feature>
<comment type="similarity">
    <text evidence="1">Belongs to the protein kinase superfamily. CMGC Ser/Thr protein kinase family. CDC2/CDKX subfamily.</text>
</comment>
<evidence type="ECO:0000256" key="4">
    <source>
        <dbReference type="SAM" id="MobiDB-lite"/>
    </source>
</evidence>
<gene>
    <name evidence="6" type="ORF">ES332_A07G056200v1</name>
</gene>
<dbReference type="GO" id="GO:0005524">
    <property type="term" value="F:ATP binding"/>
    <property type="evidence" value="ECO:0007669"/>
    <property type="project" value="UniProtKB-KW"/>
</dbReference>
<name>A0A5D2PRQ3_GOSTO</name>
<evidence type="ECO:0000313" key="6">
    <source>
        <dbReference type="EMBL" id="TYI17915.1"/>
    </source>
</evidence>
<feature type="region of interest" description="Disordered" evidence="4">
    <location>
        <begin position="388"/>
        <end position="420"/>
    </location>
</feature>
<protein>
    <recommendedName>
        <fullName evidence="5">Protein kinase domain-containing protein</fullName>
    </recommendedName>
</protein>
<dbReference type="InterPro" id="IPR000719">
    <property type="entry name" value="Prot_kinase_dom"/>
</dbReference>
<evidence type="ECO:0000313" key="7">
    <source>
        <dbReference type="Proteomes" id="UP000322667"/>
    </source>
</evidence>
<dbReference type="GO" id="GO:0005634">
    <property type="term" value="C:nucleus"/>
    <property type="evidence" value="ECO:0007669"/>
    <property type="project" value="TreeGrafter"/>
</dbReference>
<dbReference type="SMART" id="SM00220">
    <property type="entry name" value="S_TKc"/>
    <property type="match status" value="1"/>
</dbReference>
<dbReference type="PANTHER" id="PTHR24056">
    <property type="entry name" value="CELL DIVISION PROTEIN KINASE"/>
    <property type="match status" value="1"/>
</dbReference>
<evidence type="ECO:0000259" key="5">
    <source>
        <dbReference type="PROSITE" id="PS50011"/>
    </source>
</evidence>
<dbReference type="GO" id="GO:0032968">
    <property type="term" value="P:positive regulation of transcription elongation by RNA polymerase II"/>
    <property type="evidence" value="ECO:0007669"/>
    <property type="project" value="TreeGrafter"/>
</dbReference>
<accession>A0A5D2PRQ3</accession>
<dbReference type="PANTHER" id="PTHR24056:SF358">
    <property type="entry name" value="PROTEIN KINASE DOMAIN-CONTAINING PROTEIN"/>
    <property type="match status" value="1"/>
</dbReference>
<dbReference type="Gene3D" id="1.10.510.10">
    <property type="entry name" value="Transferase(Phosphotransferase) domain 1"/>
    <property type="match status" value="1"/>
</dbReference>
<evidence type="ECO:0000256" key="3">
    <source>
        <dbReference type="ARBA" id="ARBA00022840"/>
    </source>
</evidence>
<dbReference type="SUPFAM" id="SSF56112">
    <property type="entry name" value="Protein kinase-like (PK-like)"/>
    <property type="match status" value="1"/>
</dbReference>
<feature type="compositionally biased region" description="Basic residues" evidence="4">
    <location>
        <begin position="16"/>
        <end position="35"/>
    </location>
</feature>